<proteinExistence type="predicted"/>
<dbReference type="AlphaFoldDB" id="A0AAQ3TLM7"/>
<reference evidence="1 2" key="1">
    <citation type="submission" date="2024-02" db="EMBL/GenBank/DDBJ databases">
        <title>High-quality chromosome-scale genome assembly of Pensacola bahiagrass (Paspalum notatum Flugge var. saurae).</title>
        <authorList>
            <person name="Vega J.M."/>
            <person name="Podio M."/>
            <person name="Orjuela J."/>
            <person name="Siena L.A."/>
            <person name="Pessino S.C."/>
            <person name="Combes M.C."/>
            <person name="Mariac C."/>
            <person name="Albertini E."/>
            <person name="Pupilli F."/>
            <person name="Ortiz J.P.A."/>
            <person name="Leblanc O."/>
        </authorList>
    </citation>
    <scope>NUCLEOTIDE SEQUENCE [LARGE SCALE GENOMIC DNA]</scope>
    <source>
        <strain evidence="1">R1</strain>
        <tissue evidence="1">Leaf</tissue>
    </source>
</reference>
<organism evidence="1 2">
    <name type="scientific">Paspalum notatum var. saurae</name>
    <dbReference type="NCBI Taxonomy" id="547442"/>
    <lineage>
        <taxon>Eukaryota</taxon>
        <taxon>Viridiplantae</taxon>
        <taxon>Streptophyta</taxon>
        <taxon>Embryophyta</taxon>
        <taxon>Tracheophyta</taxon>
        <taxon>Spermatophyta</taxon>
        <taxon>Magnoliopsida</taxon>
        <taxon>Liliopsida</taxon>
        <taxon>Poales</taxon>
        <taxon>Poaceae</taxon>
        <taxon>PACMAD clade</taxon>
        <taxon>Panicoideae</taxon>
        <taxon>Andropogonodae</taxon>
        <taxon>Paspaleae</taxon>
        <taxon>Paspalinae</taxon>
        <taxon>Paspalum</taxon>
    </lineage>
</organism>
<dbReference type="EMBL" id="CP144749">
    <property type="protein sequence ID" value="WVZ75346.1"/>
    <property type="molecule type" value="Genomic_DNA"/>
</dbReference>
<evidence type="ECO:0000313" key="1">
    <source>
        <dbReference type="EMBL" id="WVZ75346.1"/>
    </source>
</evidence>
<sequence>MQLIIRSKSDSNIAERLLAGLHEAIEGSYIPIIISPSLQDPNCNRNGGLSQNVMVPLLDEREQLHMHEYYKFIVHGPLRATTVNSKGDAAKIGV</sequence>
<gene>
    <name evidence="1" type="ORF">U9M48_023407</name>
</gene>
<name>A0AAQ3TLM7_PASNO</name>
<keyword evidence="2" id="KW-1185">Reference proteome</keyword>
<accession>A0AAQ3TLM7</accession>
<dbReference type="Proteomes" id="UP001341281">
    <property type="component" value="Chromosome 05"/>
</dbReference>
<protein>
    <submittedName>
        <fullName evidence="1">Uncharacterized protein</fullName>
    </submittedName>
</protein>
<evidence type="ECO:0000313" key="2">
    <source>
        <dbReference type="Proteomes" id="UP001341281"/>
    </source>
</evidence>